<keyword evidence="4" id="KW-1185">Reference proteome</keyword>
<protein>
    <submittedName>
        <fullName evidence="3">Uncharacterized protein</fullName>
    </submittedName>
</protein>
<comment type="caution">
    <text evidence="3">The sequence shown here is derived from an EMBL/GenBank/DDBJ whole genome shotgun (WGS) entry which is preliminary data.</text>
</comment>
<proteinExistence type="predicted"/>
<gene>
    <name evidence="3" type="ORF">FB45DRAFT_1011728</name>
</gene>
<dbReference type="Gene3D" id="1.20.930.20">
    <property type="entry name" value="Adaptor protein Cbl, N-terminal domain"/>
    <property type="match status" value="1"/>
</dbReference>
<evidence type="ECO:0000313" key="4">
    <source>
        <dbReference type="Proteomes" id="UP001221142"/>
    </source>
</evidence>
<feature type="region of interest" description="Disordered" evidence="1">
    <location>
        <begin position="54"/>
        <end position="119"/>
    </location>
</feature>
<dbReference type="AlphaFoldDB" id="A0AAD7B0T9"/>
<evidence type="ECO:0000256" key="2">
    <source>
        <dbReference type="SAM" id="SignalP"/>
    </source>
</evidence>
<dbReference type="Proteomes" id="UP001221142">
    <property type="component" value="Unassembled WGS sequence"/>
</dbReference>
<dbReference type="CDD" id="cd21037">
    <property type="entry name" value="MLKL_NTD"/>
    <property type="match status" value="1"/>
</dbReference>
<accession>A0AAD7B0T9</accession>
<feature type="signal peptide" evidence="2">
    <location>
        <begin position="1"/>
        <end position="29"/>
    </location>
</feature>
<dbReference type="InterPro" id="IPR036537">
    <property type="entry name" value="Adaptor_Cbl_N_dom_sf"/>
</dbReference>
<dbReference type="EMBL" id="JARKIF010000055">
    <property type="protein sequence ID" value="KAJ7606681.1"/>
    <property type="molecule type" value="Genomic_DNA"/>
</dbReference>
<evidence type="ECO:0000313" key="3">
    <source>
        <dbReference type="EMBL" id="KAJ7606681.1"/>
    </source>
</evidence>
<reference evidence="3" key="1">
    <citation type="submission" date="2023-03" db="EMBL/GenBank/DDBJ databases">
        <title>Massive genome expansion in bonnet fungi (Mycena s.s.) driven by repeated elements and novel gene families across ecological guilds.</title>
        <authorList>
            <consortium name="Lawrence Berkeley National Laboratory"/>
            <person name="Harder C.B."/>
            <person name="Miyauchi S."/>
            <person name="Viragh M."/>
            <person name="Kuo A."/>
            <person name="Thoen E."/>
            <person name="Andreopoulos B."/>
            <person name="Lu D."/>
            <person name="Skrede I."/>
            <person name="Drula E."/>
            <person name="Henrissat B."/>
            <person name="Morin E."/>
            <person name="Kohler A."/>
            <person name="Barry K."/>
            <person name="LaButti K."/>
            <person name="Morin E."/>
            <person name="Salamov A."/>
            <person name="Lipzen A."/>
            <person name="Mereny Z."/>
            <person name="Hegedus B."/>
            <person name="Baldrian P."/>
            <person name="Stursova M."/>
            <person name="Weitz H."/>
            <person name="Taylor A."/>
            <person name="Grigoriev I.V."/>
            <person name="Nagy L.G."/>
            <person name="Martin F."/>
            <person name="Kauserud H."/>
        </authorList>
    </citation>
    <scope>NUCLEOTIDE SEQUENCE</scope>
    <source>
        <strain evidence="3">9284</strain>
    </source>
</reference>
<sequence length="774" mass="84938">MPGNAMAGIVHVHWLRLLDLGSCYSPTSCESQLSALELTPPRILQSAMSSTSASPIASSSVAGSPGLSPARGPPYSAGSSPSGSPSSHGSWFPSIFHRNRSSSRNRTNGARVEETDQWESAREKISETISSLLQIAGEQALPVAAEALSVVPVPGLASAVKIVDSIHKSVGEVQTNRWASLRLTERCANLLLSIHKTVSKYGPEVAHELRPALQELERCFLDIERSLKAQASLSFLAQYAKKDEIRREIKAHNTEVGDCIQMFGLSVAMQGSILRGVLPRTSEQPGSLLLGAPAEPHPIPQQTLEPLSELGIDAHKDVMGSPPSLGETLHRVQDQENAVDRARDLEDLSRVLHTALTATSHLAVTRLLQITKKDVSAALMLVLRELERDQQRQEKRLTGESASPSPSTPPVRGLTWPMDGVPAKQVPLLHRQFLELNVEALKRTRQNTIMPDAPSVLPDAPLMRRGRSRTIRVQTPSDTDLSLMQFSDTSETPPTSVAVSPNTHNPALEPPCDELAAKTELRYRMSLSHAYHHLGANLPLWTPTPVQVGAVGYLERPSGAFRTLFNCKDPSGTSNGRITSDSIPSLDGCTIVKDRQKQRKESSGLGMRLIDKLTPSSSSEGSKRTYEISAFGETAHLIAEKVHHEYFHHLDPPKKWFRTHVDAIVDVYFPDFLREELFFGVCLTCFVRMHLTKMVHNIWNVECARSCDAGKSRWRGGASGHSISRIPCPKTRATMGVFRQTSNTRRLGDHKFQGLRRRSRVEHGSSLETSIPAG</sequence>
<feature type="chain" id="PRO_5041905870" evidence="2">
    <location>
        <begin position="30"/>
        <end position="774"/>
    </location>
</feature>
<feature type="region of interest" description="Disordered" evidence="1">
    <location>
        <begin position="484"/>
        <end position="510"/>
    </location>
</feature>
<feature type="compositionally biased region" description="Polar residues" evidence="1">
    <location>
        <begin position="484"/>
        <end position="505"/>
    </location>
</feature>
<evidence type="ECO:0000256" key="1">
    <source>
        <dbReference type="SAM" id="MobiDB-lite"/>
    </source>
</evidence>
<feature type="region of interest" description="Disordered" evidence="1">
    <location>
        <begin position="392"/>
        <end position="411"/>
    </location>
</feature>
<dbReference type="InterPro" id="IPR059179">
    <property type="entry name" value="MLKL-like_MCAfunc"/>
</dbReference>
<organism evidence="3 4">
    <name type="scientific">Roridomyces roridus</name>
    <dbReference type="NCBI Taxonomy" id="1738132"/>
    <lineage>
        <taxon>Eukaryota</taxon>
        <taxon>Fungi</taxon>
        <taxon>Dikarya</taxon>
        <taxon>Basidiomycota</taxon>
        <taxon>Agaricomycotina</taxon>
        <taxon>Agaricomycetes</taxon>
        <taxon>Agaricomycetidae</taxon>
        <taxon>Agaricales</taxon>
        <taxon>Marasmiineae</taxon>
        <taxon>Mycenaceae</taxon>
        <taxon>Roridomyces</taxon>
    </lineage>
</organism>
<feature type="compositionally biased region" description="Low complexity" evidence="1">
    <location>
        <begin position="54"/>
        <end position="94"/>
    </location>
</feature>
<keyword evidence="2" id="KW-0732">Signal</keyword>
<dbReference type="GO" id="GO:0007166">
    <property type="term" value="P:cell surface receptor signaling pathway"/>
    <property type="evidence" value="ECO:0007669"/>
    <property type="project" value="InterPro"/>
</dbReference>
<name>A0AAD7B0T9_9AGAR</name>